<dbReference type="PANTHER" id="PTHR10337:SF6">
    <property type="entry name" value="CENTROSOMAL PROTEIN OF 152 KDA"/>
    <property type="match status" value="1"/>
</dbReference>
<keyword evidence="5" id="KW-1185">Reference proteome</keyword>
<dbReference type="eggNOG" id="ENOG502QT0E">
    <property type="taxonomic scope" value="Eukaryota"/>
</dbReference>
<dbReference type="EMBL" id="AYCK01018425">
    <property type="status" value="NOT_ANNOTATED_CDS"/>
    <property type="molecule type" value="Genomic_DNA"/>
</dbReference>
<feature type="coiled-coil region" evidence="1">
    <location>
        <begin position="350"/>
        <end position="388"/>
    </location>
</feature>
<dbReference type="GeneTree" id="ENSGT00950000182870"/>
<evidence type="ECO:0000259" key="3">
    <source>
        <dbReference type="Pfam" id="PF25770"/>
    </source>
</evidence>
<dbReference type="Ensembl" id="ENSPFOT00000031209.1">
    <property type="protein sequence ID" value="ENSPFOP00000021856.1"/>
    <property type="gene ID" value="ENSPFOG00000023787.1"/>
</dbReference>
<dbReference type="Pfam" id="PF25770">
    <property type="entry name" value="CC_CEP63-bind_CEP152"/>
    <property type="match status" value="1"/>
</dbReference>
<dbReference type="PANTHER" id="PTHR10337">
    <property type="entry name" value="SHC TRANSFORMING PROTEIN"/>
    <property type="match status" value="1"/>
</dbReference>
<reference evidence="4" key="3">
    <citation type="submission" date="2025-09" db="UniProtKB">
        <authorList>
            <consortium name="Ensembl"/>
        </authorList>
    </citation>
    <scope>IDENTIFICATION</scope>
</reference>
<feature type="coiled-coil region" evidence="1">
    <location>
        <begin position="92"/>
        <end position="166"/>
    </location>
</feature>
<proteinExistence type="predicted"/>
<feature type="compositionally biased region" description="Basic and acidic residues" evidence="2">
    <location>
        <begin position="278"/>
        <end position="292"/>
    </location>
</feature>
<evidence type="ECO:0000313" key="4">
    <source>
        <dbReference type="Ensembl" id="ENSPFOP00000021856.1"/>
    </source>
</evidence>
<organism evidence="4 5">
    <name type="scientific">Poecilia formosa</name>
    <name type="common">Amazon molly</name>
    <name type="synonym">Limia formosa</name>
    <dbReference type="NCBI Taxonomy" id="48698"/>
    <lineage>
        <taxon>Eukaryota</taxon>
        <taxon>Metazoa</taxon>
        <taxon>Chordata</taxon>
        <taxon>Craniata</taxon>
        <taxon>Vertebrata</taxon>
        <taxon>Euteleostomi</taxon>
        <taxon>Actinopterygii</taxon>
        <taxon>Neopterygii</taxon>
        <taxon>Teleostei</taxon>
        <taxon>Neoteleostei</taxon>
        <taxon>Acanthomorphata</taxon>
        <taxon>Ovalentaria</taxon>
        <taxon>Atherinomorphae</taxon>
        <taxon>Cyprinodontiformes</taxon>
        <taxon>Poeciliidae</taxon>
        <taxon>Poeciliinae</taxon>
        <taxon>Poecilia</taxon>
    </lineage>
</organism>
<feature type="region of interest" description="Disordered" evidence="2">
    <location>
        <begin position="275"/>
        <end position="301"/>
    </location>
</feature>
<keyword evidence="1" id="KW-0175">Coiled coil</keyword>
<dbReference type="Proteomes" id="UP000028760">
    <property type="component" value="Unassembled WGS sequence"/>
</dbReference>
<evidence type="ECO:0000313" key="5">
    <source>
        <dbReference type="Proteomes" id="UP000028760"/>
    </source>
</evidence>
<dbReference type="InterPro" id="IPR057659">
    <property type="entry name" value="CEP152_CC"/>
</dbReference>
<protein>
    <recommendedName>
        <fullName evidence="3">CEP152 CEP63 binding coiled coil domain-containing protein</fullName>
    </recommendedName>
</protein>
<reference evidence="5" key="1">
    <citation type="submission" date="2013-10" db="EMBL/GenBank/DDBJ databases">
        <authorList>
            <person name="Schartl M."/>
            <person name="Warren W."/>
        </authorList>
    </citation>
    <scope>NUCLEOTIDE SEQUENCE [LARGE SCALE GENOMIC DNA]</scope>
    <source>
        <strain evidence="5">female</strain>
    </source>
</reference>
<feature type="coiled-coil region" evidence="1">
    <location>
        <begin position="191"/>
        <end position="233"/>
    </location>
</feature>
<accession>A0A096LRR5</accession>
<name>A0A096LRR5_POEFO</name>
<dbReference type="InterPro" id="IPR051235">
    <property type="entry name" value="CEP152/SHC-Transforming"/>
</dbReference>
<reference evidence="4" key="2">
    <citation type="submission" date="2025-08" db="UniProtKB">
        <authorList>
            <consortium name="Ensembl"/>
        </authorList>
    </citation>
    <scope>IDENTIFICATION</scope>
</reference>
<sequence length="519" mass="60154">KKERNAAEVSCQTDELEASGRAISAEELDSRLAAQKQQLQLEADKVQRKAVAEARKLIQRELEEKHLNDMAKQVEGAVTRAYSRWIEDLSSLPEYQTLLQREKDKWEELQEEITKEKVSQALQEAEEEWRKNQVEQQNPGDLQEELAALKSQLEQASREQAALLKAELAAARAAWFRDKQQEISIIQARNEQTYQTKLQDQRKNLEQAVQEAREDADLQRKELLLQLEAKLQQTLRTREEEWRSQCEEKDLAERRQEKEKFVSELQTALAQASARLLRPAETEHQEAEDGRRTGGSPSESTITNIIETSCRDMMNRALTEAKKEWKKEIKCSLARRKEQPGCRKGCTESLGKLQKKNQELHRHLEKACRQLQHRIREHKTAVQQLRGAFNILSFELTESQRPGVGLKKRHQYNCGKSSDHQQNLQQGLEEMKQQYLVTVEKIRGDMLRYLQESRERAAEMIRSEVQRERQDTARKMRRYYLTCLQELLEDGGKATGAEKKIMSAASKLAAMAKVLETPV</sequence>
<dbReference type="GO" id="GO:0007099">
    <property type="term" value="P:centriole replication"/>
    <property type="evidence" value="ECO:0007669"/>
    <property type="project" value="TreeGrafter"/>
</dbReference>
<dbReference type="GO" id="GO:0005813">
    <property type="term" value="C:centrosome"/>
    <property type="evidence" value="ECO:0007669"/>
    <property type="project" value="TreeGrafter"/>
</dbReference>
<dbReference type="AlphaFoldDB" id="A0A096LRR5"/>
<feature type="coiled-coil region" evidence="1">
    <location>
        <begin position="25"/>
        <end position="56"/>
    </location>
</feature>
<feature type="domain" description="CEP152 CEP63 binding coiled coil" evidence="3">
    <location>
        <begin position="428"/>
        <end position="478"/>
    </location>
</feature>
<evidence type="ECO:0000256" key="2">
    <source>
        <dbReference type="SAM" id="MobiDB-lite"/>
    </source>
</evidence>
<evidence type="ECO:0000256" key="1">
    <source>
        <dbReference type="SAM" id="Coils"/>
    </source>
</evidence>
<dbReference type="STRING" id="48698.ENSPFOP00000021856"/>